<feature type="domain" description="Histidine kinase" evidence="6">
    <location>
        <begin position="448"/>
        <end position="666"/>
    </location>
</feature>
<evidence type="ECO:0000259" key="6">
    <source>
        <dbReference type="PROSITE" id="PS50109"/>
    </source>
</evidence>
<dbReference type="Pfam" id="PF01627">
    <property type="entry name" value="Hpt"/>
    <property type="match status" value="1"/>
</dbReference>
<dbReference type="InterPro" id="IPR003594">
    <property type="entry name" value="HATPase_dom"/>
</dbReference>
<keyword evidence="4" id="KW-0808">Transferase</keyword>
<comment type="function">
    <text evidence="4">Component of the Rcs signaling system, which controls transcription of numerous genes. RcsD is a phosphotransfer intermediate between the sensor kinase RcsC and the response regulator RcsB. It acquires a phosphoryl group from RcsC and transfers it to RcsB.</text>
</comment>
<dbReference type="RefSeq" id="WP_026742820.1">
    <property type="nucleotide sequence ID" value="NZ_FNQS01000001.1"/>
</dbReference>
<dbReference type="GO" id="GO:0005524">
    <property type="term" value="F:ATP binding"/>
    <property type="evidence" value="ECO:0007669"/>
    <property type="project" value="UniProtKB-UniRule"/>
</dbReference>
<gene>
    <name evidence="4" type="primary">rcsD</name>
    <name evidence="8" type="ORF">SAMN02982996_00336</name>
</gene>
<keyword evidence="2 4" id="KW-0597">Phosphoprotein</keyword>
<dbReference type="GO" id="GO:0009927">
    <property type="term" value="F:histidine phosphotransfer kinase activity"/>
    <property type="evidence" value="ECO:0007669"/>
    <property type="project" value="InterPro"/>
</dbReference>
<dbReference type="Gene3D" id="3.40.50.11620">
    <property type="entry name" value="Phosphotransferase RcsD, RcsD-ABL domain"/>
    <property type="match status" value="1"/>
</dbReference>
<dbReference type="eggNOG" id="COG0642">
    <property type="taxonomic scope" value="Bacteria"/>
</dbReference>
<comment type="caution">
    <text evidence="4">Lacks conserved residue(s) required for the propagation of feature annotation.</text>
</comment>
<keyword evidence="4" id="KW-0472">Membrane</keyword>
<evidence type="ECO:0000259" key="7">
    <source>
        <dbReference type="PROSITE" id="PS50894"/>
    </source>
</evidence>
<dbReference type="PROSITE" id="PS50109">
    <property type="entry name" value="HIS_KIN"/>
    <property type="match status" value="1"/>
</dbReference>
<accession>A0A1H3W4M4</accession>
<evidence type="ECO:0000256" key="4">
    <source>
        <dbReference type="HAMAP-Rule" id="MF_00980"/>
    </source>
</evidence>
<dbReference type="SUPFAM" id="SSF47226">
    <property type="entry name" value="Histidine-containing phosphotransfer domain, HPT domain"/>
    <property type="match status" value="1"/>
</dbReference>
<dbReference type="PANTHER" id="PTHR43547">
    <property type="entry name" value="TWO-COMPONENT HISTIDINE KINASE"/>
    <property type="match status" value="1"/>
</dbReference>
<keyword evidence="4" id="KW-1133">Transmembrane helix</keyword>
<dbReference type="NCBIfam" id="NF007907">
    <property type="entry name" value="PRK10618.1"/>
    <property type="match status" value="1"/>
</dbReference>
<keyword evidence="4" id="KW-1003">Cell membrane</keyword>
<dbReference type="STRING" id="71657.SAMN02982996_00336"/>
<feature type="transmembrane region" description="Helical" evidence="4">
    <location>
        <begin position="295"/>
        <end position="315"/>
    </location>
</feature>
<evidence type="ECO:0000256" key="5">
    <source>
        <dbReference type="PROSITE-ProRule" id="PRU00110"/>
    </source>
</evidence>
<dbReference type="CDD" id="cd00082">
    <property type="entry name" value="HisKA"/>
    <property type="match status" value="1"/>
</dbReference>
<dbReference type="InterPro" id="IPR036097">
    <property type="entry name" value="HisK_dim/P_sf"/>
</dbReference>
<dbReference type="AlphaFoldDB" id="A0A1H3W4M4"/>
<evidence type="ECO:0000256" key="2">
    <source>
        <dbReference type="ARBA" id="ARBA00022553"/>
    </source>
</evidence>
<reference evidence="8 9" key="1">
    <citation type="submission" date="2016-10" db="EMBL/GenBank/DDBJ databases">
        <authorList>
            <person name="de Groot N.N."/>
        </authorList>
    </citation>
    <scope>NUCLEOTIDE SEQUENCE [LARGE SCALE GENOMIC DNA]</scope>
    <source>
        <strain evidence="8 9">ATCC 29281</strain>
    </source>
</reference>
<dbReference type="Gene3D" id="1.10.287.130">
    <property type="match status" value="1"/>
</dbReference>
<dbReference type="GO" id="GO:0000155">
    <property type="term" value="F:phosphorelay sensor kinase activity"/>
    <property type="evidence" value="ECO:0007669"/>
    <property type="project" value="InterPro"/>
</dbReference>
<proteinExistence type="inferred from homology"/>
<comment type="similarity">
    <text evidence="4">Belongs to the RcsD family.</text>
</comment>
<comment type="subunit">
    <text evidence="4">Interacts with RcsC and RcsB.</text>
</comment>
<keyword evidence="4" id="KW-0547">Nucleotide-binding</keyword>
<dbReference type="Gene3D" id="3.30.565.10">
    <property type="entry name" value="Histidine kinase-like ATPase, C-terminal domain"/>
    <property type="match status" value="1"/>
</dbReference>
<dbReference type="SUPFAM" id="SSF55874">
    <property type="entry name" value="ATPase domain of HSP90 chaperone/DNA topoisomerase II/histidine kinase"/>
    <property type="match status" value="1"/>
</dbReference>
<organism evidence="8 9">
    <name type="scientific">Lonsdalea quercina</name>
    <dbReference type="NCBI Taxonomy" id="71657"/>
    <lineage>
        <taxon>Bacteria</taxon>
        <taxon>Pseudomonadati</taxon>
        <taxon>Pseudomonadota</taxon>
        <taxon>Gammaproteobacteria</taxon>
        <taxon>Enterobacterales</taxon>
        <taxon>Pectobacteriaceae</taxon>
        <taxon>Lonsdalea</taxon>
    </lineage>
</organism>
<dbReference type="InterPro" id="IPR032306">
    <property type="entry name" value="RcsD_ABL"/>
</dbReference>
<dbReference type="GO" id="GO:0005886">
    <property type="term" value="C:plasma membrane"/>
    <property type="evidence" value="ECO:0007669"/>
    <property type="project" value="UniProtKB-SubCell"/>
</dbReference>
<dbReference type="InterPro" id="IPR038616">
    <property type="entry name" value="RcsD_ABL_sf"/>
</dbReference>
<dbReference type="PANTHER" id="PTHR43547:SF2">
    <property type="entry name" value="HYBRID SIGNAL TRANSDUCTION HISTIDINE KINASE C"/>
    <property type="match status" value="1"/>
</dbReference>
<name>A0A1H3W4M4_9GAMM</name>
<keyword evidence="4" id="KW-0997">Cell inner membrane</keyword>
<comment type="PTM">
    <text evidence="4">Phosphorylated by RcsC.</text>
</comment>
<dbReference type="InterPro" id="IPR036890">
    <property type="entry name" value="HATPase_C_sf"/>
</dbReference>
<dbReference type="InterPro" id="IPR005467">
    <property type="entry name" value="His_kinase_dom"/>
</dbReference>
<dbReference type="SMART" id="SM00387">
    <property type="entry name" value="HATPase_c"/>
    <property type="match status" value="1"/>
</dbReference>
<dbReference type="InterPro" id="IPR008207">
    <property type="entry name" value="Sig_transdc_His_kin_Hpt_dom"/>
</dbReference>
<keyword evidence="4" id="KW-0812">Transmembrane</keyword>
<dbReference type="InterPro" id="IPR003661">
    <property type="entry name" value="HisK_dim/P_dom"/>
</dbReference>
<dbReference type="InterPro" id="IPR036641">
    <property type="entry name" value="HPT_dom_sf"/>
</dbReference>
<dbReference type="CDD" id="cd00088">
    <property type="entry name" value="HPT"/>
    <property type="match status" value="1"/>
</dbReference>
<sequence length="889" mass="101870">MPAIIMRYFSLFVLLLLLVFGAFSYNYINGWMTEKKYALTDIAESMQKRIDTYRFFTDQIYKNLLVDAPLPSEGAVNVITLVPNVFYVEQRGQKTDTLIFGQHEKSTLYSMHKISQYLDILWGAKTDVFSMYYLNGNDNSLTMVSTQPLKDVSSQFRGSYISALIEARKAEMLQQANALDERESFSPLRKLRFYNNYYFTLRTTFNQPGHLATVIAFDLSINDLIPRNMERENLMLRQQTLPMSMETGTENETPTDIRLEGTMVEVSAQLTNAPLKMVYSIPLDRLITDMLRTNIWMILLNLTLLLIALMGFYAFRRHFSRPREDLSYRLKKQQNMYTEIIGHLPVGVLVYDFSANKVVVANALAERLYPHLSLKKIATLAEEHQGVIQATVDNEMYEVRLFYSLFAPDYCLFLLREQEQEIVINKKLQLAQQEFEKNIAVRKQLFHNLSQEFKQPLNAVHQLALSLRNEQTQDERQESLHLLISEAACALRLMENIALQAQLETDEWEVAHAPFSPLALVDDLLLTLLPRIQQKGISLFNHYQLDIRQTYLGDGELLKKTLSLLMDYTVTNTDYGKITLTLQQPEKSSGQLVIQINDTGTDVSVEELDNVRHPFAAPALSDRFSQNSGLTLFLCQQLCHKLGGQLQINRLPDLGTQYTLTLKMDPVELPEEEEEKLLDGITVLLDITTDEVRQMVSRMVSQWGAEFVIYDERLINQEADLTITDNAGKVADDTLLVTGEDTQCVSLGKRRLRTSYNISQLMLDALLKLIEQQLETSTDDSRPATDDDIGFYARQLRSSDYFSLFVETVPEDMNRLYTEIQGGDFVSLAQTAHRLKGVFAMLNLHPGKQLCEVLEQLITSQDSVQIKNNLQQIERFVSALLQQGGQQYE</sequence>
<dbReference type="EC" id="2.7.2.-" evidence="4"/>
<dbReference type="GeneID" id="97763279"/>
<dbReference type="HAMAP" id="MF_00980">
    <property type="entry name" value="RcsD"/>
    <property type="match status" value="1"/>
</dbReference>
<dbReference type="GO" id="GO:0016774">
    <property type="term" value="F:phosphotransferase activity, carboxyl group as acceptor"/>
    <property type="evidence" value="ECO:0007669"/>
    <property type="project" value="UniProtKB-UniRule"/>
</dbReference>
<dbReference type="Pfam" id="PF16359">
    <property type="entry name" value="RcsD_ABL"/>
    <property type="match status" value="1"/>
</dbReference>
<keyword evidence="4 8" id="KW-0418">Kinase</keyword>
<feature type="modified residue" description="Phosphohistidine" evidence="4 5">
    <location>
        <position position="833"/>
    </location>
</feature>
<dbReference type="Proteomes" id="UP000187280">
    <property type="component" value="Unassembled WGS sequence"/>
</dbReference>
<evidence type="ECO:0000313" key="8">
    <source>
        <dbReference type="EMBL" id="SDZ82065.1"/>
    </source>
</evidence>
<dbReference type="eggNOG" id="COG2198">
    <property type="taxonomic scope" value="Bacteria"/>
</dbReference>
<dbReference type="PROSITE" id="PS50894">
    <property type="entry name" value="HPT"/>
    <property type="match status" value="1"/>
</dbReference>
<keyword evidence="4" id="KW-0067">ATP-binding</keyword>
<dbReference type="Gene3D" id="1.20.120.160">
    <property type="entry name" value="HPT domain"/>
    <property type="match status" value="1"/>
</dbReference>
<feature type="domain" description="HPt" evidence="7">
    <location>
        <begin position="794"/>
        <end position="889"/>
    </location>
</feature>
<dbReference type="EMBL" id="FNQS01000001">
    <property type="protein sequence ID" value="SDZ82065.1"/>
    <property type="molecule type" value="Genomic_DNA"/>
</dbReference>
<evidence type="ECO:0000256" key="1">
    <source>
        <dbReference type="ARBA" id="ARBA00000085"/>
    </source>
</evidence>
<dbReference type="InterPro" id="IPR030861">
    <property type="entry name" value="Ptransferase_RcsD"/>
</dbReference>
<evidence type="ECO:0000256" key="3">
    <source>
        <dbReference type="ARBA" id="ARBA00023012"/>
    </source>
</evidence>
<keyword evidence="9" id="KW-1185">Reference proteome</keyword>
<comment type="catalytic activity">
    <reaction evidence="1">
        <text>ATP + protein L-histidine = ADP + protein N-phospho-L-histidine.</text>
        <dbReference type="EC" id="2.7.13.3"/>
    </reaction>
</comment>
<keyword evidence="3 4" id="KW-0902">Two-component regulatory system</keyword>
<protein>
    <recommendedName>
        <fullName evidence="4">Phosphotransferase RcsD</fullName>
        <ecNumber evidence="4">2.7.2.-</ecNumber>
    </recommendedName>
    <alternativeName>
        <fullName evidence="4">Phosphotransfer intermediate RcsD</fullName>
    </alternativeName>
</protein>
<dbReference type="Pfam" id="PF02518">
    <property type="entry name" value="HATPase_c"/>
    <property type="match status" value="1"/>
</dbReference>
<dbReference type="SUPFAM" id="SSF47384">
    <property type="entry name" value="Homodimeric domain of signal transducing histidine kinase"/>
    <property type="match status" value="1"/>
</dbReference>
<comment type="subcellular location">
    <subcellularLocation>
        <location evidence="4">Cell inner membrane</location>
        <topology evidence="4">Multi-pass membrane protein</topology>
    </subcellularLocation>
</comment>
<evidence type="ECO:0000313" key="9">
    <source>
        <dbReference type="Proteomes" id="UP000187280"/>
    </source>
</evidence>